<dbReference type="Proteomes" id="UP000050741">
    <property type="component" value="Unassembled WGS sequence"/>
</dbReference>
<keyword evidence="1" id="KW-0732">Signal</keyword>
<evidence type="ECO:0000256" key="1">
    <source>
        <dbReference type="SAM" id="SignalP"/>
    </source>
</evidence>
<organism evidence="2 3">
    <name type="scientific">Globodera pallida</name>
    <name type="common">Potato cyst nematode worm</name>
    <name type="synonym">Heterodera pallida</name>
    <dbReference type="NCBI Taxonomy" id="36090"/>
    <lineage>
        <taxon>Eukaryota</taxon>
        <taxon>Metazoa</taxon>
        <taxon>Ecdysozoa</taxon>
        <taxon>Nematoda</taxon>
        <taxon>Chromadorea</taxon>
        <taxon>Rhabditida</taxon>
        <taxon>Tylenchina</taxon>
        <taxon>Tylenchomorpha</taxon>
        <taxon>Tylenchoidea</taxon>
        <taxon>Heteroderidae</taxon>
        <taxon>Heteroderinae</taxon>
        <taxon>Globodera</taxon>
    </lineage>
</organism>
<feature type="chain" id="PRO_5008146363" evidence="1">
    <location>
        <begin position="19"/>
        <end position="75"/>
    </location>
</feature>
<protein>
    <submittedName>
        <fullName evidence="3">Secreted protein</fullName>
    </submittedName>
</protein>
<dbReference type="AlphaFoldDB" id="A0A183BMX4"/>
<dbReference type="WBParaSite" id="GPLIN_000195900">
    <property type="protein sequence ID" value="GPLIN_000195900"/>
    <property type="gene ID" value="GPLIN_000195900"/>
</dbReference>
<proteinExistence type="predicted"/>
<accession>A0A183BMX4</accession>
<name>A0A183BMX4_GLOPA</name>
<feature type="signal peptide" evidence="1">
    <location>
        <begin position="1"/>
        <end position="18"/>
    </location>
</feature>
<reference evidence="3" key="2">
    <citation type="submission" date="2016-06" db="UniProtKB">
        <authorList>
            <consortium name="WormBaseParasite"/>
        </authorList>
    </citation>
    <scope>IDENTIFICATION</scope>
</reference>
<reference evidence="2" key="1">
    <citation type="submission" date="2014-05" db="EMBL/GenBank/DDBJ databases">
        <title>The genome and life-stage specific transcriptomes of Globodera pallida elucidate key aspects of plant parasitism by a cyst nematode.</title>
        <authorList>
            <person name="Cotton J.A."/>
            <person name="Lilley C.J."/>
            <person name="Jones L.M."/>
            <person name="Kikuchi T."/>
            <person name="Reid A.J."/>
            <person name="Thorpe P."/>
            <person name="Tsai I.J."/>
            <person name="Beasley H."/>
            <person name="Blok V."/>
            <person name="Cock P.J.A."/>
            <person name="Van den Akker S.E."/>
            <person name="Holroyd N."/>
            <person name="Hunt M."/>
            <person name="Mantelin S."/>
            <person name="Naghra H."/>
            <person name="Pain A."/>
            <person name="Palomares-Rius J.E."/>
            <person name="Zarowiecki M."/>
            <person name="Berriman M."/>
            <person name="Jones J.T."/>
            <person name="Urwin P.E."/>
        </authorList>
    </citation>
    <scope>NUCLEOTIDE SEQUENCE [LARGE SCALE GENOMIC DNA]</scope>
    <source>
        <strain evidence="2">Lindley</strain>
    </source>
</reference>
<keyword evidence="2" id="KW-1185">Reference proteome</keyword>
<evidence type="ECO:0000313" key="3">
    <source>
        <dbReference type="WBParaSite" id="GPLIN_000195900"/>
    </source>
</evidence>
<sequence>MLLPIFFLLTSTVFVFNCAHVQKKSENLEIFPNSEDYNSSKLLDELRDMTNSLSDAGGKAAEERALAKGCQIIQK</sequence>
<evidence type="ECO:0000313" key="2">
    <source>
        <dbReference type="Proteomes" id="UP000050741"/>
    </source>
</evidence>